<comment type="caution">
    <text evidence="2">The sequence shown here is derived from an EMBL/GenBank/DDBJ whole genome shotgun (WGS) entry which is preliminary data.</text>
</comment>
<feature type="domain" description="Replication-associated protein ORF2/G2P" evidence="1">
    <location>
        <begin position="28"/>
        <end position="125"/>
    </location>
</feature>
<dbReference type="EMBL" id="BARW01001425">
    <property type="protein sequence ID" value="GAI59780.1"/>
    <property type="molecule type" value="Genomic_DNA"/>
</dbReference>
<evidence type="ECO:0000313" key="2">
    <source>
        <dbReference type="EMBL" id="GAI59780.1"/>
    </source>
</evidence>
<proteinExistence type="predicted"/>
<sequence>MKCILKSTNVNFLRQEWCRLLDRYKWTYFVTLTFKDIPQTFTAQNRAKRFLTYVEETVKRKIAYYICMEFSRAGTPHFHALLGSLEWTRYSEWSKWWFTNYGYARFKVYDPKKGATHYLTKYVVKCNYQSGWYDIQGLQYMDQSAFDTKNK</sequence>
<gene>
    <name evidence="2" type="ORF">S12H4_04566</name>
</gene>
<organism evidence="2">
    <name type="scientific">marine sediment metagenome</name>
    <dbReference type="NCBI Taxonomy" id="412755"/>
    <lineage>
        <taxon>unclassified sequences</taxon>
        <taxon>metagenomes</taxon>
        <taxon>ecological metagenomes</taxon>
    </lineage>
</organism>
<name>X1R9F5_9ZZZZ</name>
<evidence type="ECO:0000259" key="1">
    <source>
        <dbReference type="Pfam" id="PF23343"/>
    </source>
</evidence>
<dbReference type="InterPro" id="IPR056906">
    <property type="entry name" value="ORF2/G2P_dom"/>
</dbReference>
<reference evidence="2" key="1">
    <citation type="journal article" date="2014" name="Front. Microbiol.">
        <title>High frequency of phylogenetically diverse reductive dehalogenase-homologous genes in deep subseafloor sedimentary metagenomes.</title>
        <authorList>
            <person name="Kawai M."/>
            <person name="Futagami T."/>
            <person name="Toyoda A."/>
            <person name="Takaki Y."/>
            <person name="Nishi S."/>
            <person name="Hori S."/>
            <person name="Arai W."/>
            <person name="Tsubouchi T."/>
            <person name="Morono Y."/>
            <person name="Uchiyama I."/>
            <person name="Ito T."/>
            <person name="Fujiyama A."/>
            <person name="Inagaki F."/>
            <person name="Takami H."/>
        </authorList>
    </citation>
    <scope>NUCLEOTIDE SEQUENCE</scope>
    <source>
        <strain evidence="2">Expedition CK06-06</strain>
    </source>
</reference>
<feature type="non-terminal residue" evidence="2">
    <location>
        <position position="151"/>
    </location>
</feature>
<dbReference type="AlphaFoldDB" id="X1R9F5"/>
<dbReference type="Pfam" id="PF23343">
    <property type="entry name" value="REP_ORF2-G2P"/>
    <property type="match status" value="1"/>
</dbReference>
<accession>X1R9F5</accession>
<protein>
    <recommendedName>
        <fullName evidence="1">Replication-associated protein ORF2/G2P domain-containing protein</fullName>
    </recommendedName>
</protein>